<dbReference type="InterPro" id="IPR032675">
    <property type="entry name" value="LRR_dom_sf"/>
</dbReference>
<evidence type="ECO:0008006" key="3">
    <source>
        <dbReference type="Google" id="ProtNLM"/>
    </source>
</evidence>
<dbReference type="AlphaFoldDB" id="A0A176VFK0"/>
<protein>
    <recommendedName>
        <fullName evidence="3">C-terminal of Roc (COR) domain-containing protein</fullName>
    </recommendedName>
</protein>
<comment type="caution">
    <text evidence="1">The sequence shown here is derived from an EMBL/GenBank/DDBJ whole genome shotgun (WGS) entry which is preliminary data.</text>
</comment>
<reference evidence="1" key="1">
    <citation type="submission" date="2016-03" db="EMBL/GenBank/DDBJ databases">
        <title>Mechanisms controlling the formation of the plant cell surface in tip-growing cells are functionally conserved among land plants.</title>
        <authorList>
            <person name="Honkanen S."/>
            <person name="Jones V.A."/>
            <person name="Morieri G."/>
            <person name="Champion C."/>
            <person name="Hetherington A.J."/>
            <person name="Kelly S."/>
            <person name="Saint-Marcoux D."/>
            <person name="Proust H."/>
            <person name="Prescott H."/>
            <person name="Dolan L."/>
        </authorList>
    </citation>
    <scope>NUCLEOTIDE SEQUENCE [LARGE SCALE GENOMIC DNA]</scope>
    <source>
        <tissue evidence="1">Whole gametophyte</tissue>
    </source>
</reference>
<dbReference type="PANTHER" id="PTHR47679:SF1">
    <property type="entry name" value="PROTEIN TORNADO 1"/>
    <property type="match status" value="1"/>
</dbReference>
<dbReference type="SUPFAM" id="SSF52047">
    <property type="entry name" value="RNI-like"/>
    <property type="match status" value="1"/>
</dbReference>
<dbReference type="Proteomes" id="UP000077202">
    <property type="component" value="Unassembled WGS sequence"/>
</dbReference>
<accession>A0A176VFK0</accession>
<sequence>MDSAHEEPELPSALTSYGTSLQGIVRSLEGRGNPLKRLPYLHWPEFQEFFPERASLSTITGWRSQVRLRVLEAIGNCNTFEVLNVHDIFQGDISRLTASEWDVVFRGFRSSTILQLIQVHASLGRSDTEWESFCLQLGRILNSSSVTELKMDKCRLSTKCYLILASGIQTHSDSKLKSLDLYKAWRDASALKHVADMINSAPLLETLSLGGDRYNRKVDFVGVLSQALIQSSSLKELTLKHGVRWGAPLLLKALAGDDRNRSIERLHLKGIDRLGDCLGEILISNPSLKEVKLCWLRTSLDWQKIGEVIRDNVIATTIRVKFRFGRDNWKSIEALAQVKDPTVELEIVTEREEEVLLPLKLLGRVLRGEIKSLKSLSIRKNSERIITFSILPRNGKTGETSVQKRLKLSGRSEDLSRGVWEEDLSKGAWEDLLRCMQGNHLTHLDLSDSELDEEAFRDLMGVLQVNLALQEIDVSGTSWARDGKAAQIQEVLKQNKERAVYMSVFREANLTFGDAKAGRLFLCRSPRAESIISYLNDVGSIIYIPNLDYIIVDPNWLTNTFLGELIALGQNFQAIELESSNRTSSYASKDGFVSETVFARLIEEFLGNQLNVQRGVTREELENILVHLDLCFQLKDTSQYFIPSFIPEHASKEEHNDQELAHVKWMIWANTMETSQFFSIRIQCQDATTMSLTAAFFPRFQMFMRRKLISEMGVSEENVICSRHYLRLFLDGHQIYIEHIQSEKSHKYVDVLMLCSSQKSREVAIKYVRKHIVHELISFCASPKGCPGVALVLGVIQTICVKMLIPSHLRGAILIEKLKSDFIRSINDKLEEMPLERSYLMEKEELFHYEHCWPPIESYTSERSERARDLLWERDVEAVVNEIRQNRIQQLDSLQEGLISVDNDLAQCYPEAKNMVGGSNVTPMKGRKPLASRCLSRASTSAENRSTRLLLSKFGQLEEKVDALHRKVDDLDERLREVHSIMQRVDMKIEHILSVQQELQSTLSVFMSKVDRIIGFSEAFQQGKTPKRPYVTDDVGLFYRLNAGLHVGTTVRLHLMCESVTGFHTIKDQEGLKLRLDLKNCKWIRRTIEISYKVIYYGAKAALTKFFGLGEAIPAWADLESDIVKLDGISREDRKAVLKGGESKELNEAWLRIQQILAPCGTPTFRASAAPRTEFACAQANACAQEDVQVPRRRRIRRGPCLRTGRS</sequence>
<gene>
    <name evidence="1" type="ORF">AXG93_2958s1020</name>
</gene>
<organism evidence="1 2">
    <name type="scientific">Marchantia polymorpha subsp. ruderalis</name>
    <dbReference type="NCBI Taxonomy" id="1480154"/>
    <lineage>
        <taxon>Eukaryota</taxon>
        <taxon>Viridiplantae</taxon>
        <taxon>Streptophyta</taxon>
        <taxon>Embryophyta</taxon>
        <taxon>Marchantiophyta</taxon>
        <taxon>Marchantiopsida</taxon>
        <taxon>Marchantiidae</taxon>
        <taxon>Marchantiales</taxon>
        <taxon>Marchantiaceae</taxon>
        <taxon>Marchantia</taxon>
    </lineage>
</organism>
<name>A0A176VFK0_MARPO</name>
<dbReference type="Gene3D" id="3.80.10.10">
    <property type="entry name" value="Ribonuclease Inhibitor"/>
    <property type="match status" value="1"/>
</dbReference>
<dbReference type="PANTHER" id="PTHR47679">
    <property type="entry name" value="PROTEIN TORNADO 1"/>
    <property type="match status" value="1"/>
</dbReference>
<keyword evidence="2" id="KW-1185">Reference proteome</keyword>
<proteinExistence type="predicted"/>
<dbReference type="EMBL" id="LVLJ01003787">
    <property type="protein sequence ID" value="OAE19728.1"/>
    <property type="molecule type" value="Genomic_DNA"/>
</dbReference>
<evidence type="ECO:0000313" key="2">
    <source>
        <dbReference type="Proteomes" id="UP000077202"/>
    </source>
</evidence>
<evidence type="ECO:0000313" key="1">
    <source>
        <dbReference type="EMBL" id="OAE19728.1"/>
    </source>
</evidence>